<evidence type="ECO:0000313" key="3">
    <source>
        <dbReference type="Proteomes" id="UP001271769"/>
    </source>
</evidence>
<sequence>METRARHLAVGSFVLLLLAGAFIFVLWAAKFQGQVSYNGYYARFSGSVSQLRVDSTVNYGGIPVGRVTDVRIDPEDSALARVDFEVRAGTPIRVDSQATLELQSIAGGVGMSVSRGSSSQPLLPAGSEVPAAASALERLTRQAPDLIAKIDRIANNLNAMLSRENQQALTDTLANLRDLSAGLKERGPQIDALIADSDAAVNRVGDAGDKFSKLAADLQKTLGPAAREAQKAVDAFEKMARSFEGTSDQMNALVAENREPLRQFSGTALYEATDLLAQMRDLVASMARISQELERDPARFFLSDRNKGVPAP</sequence>
<dbReference type="EMBL" id="JAXCLX010000002">
    <property type="protein sequence ID" value="MDY0872713.1"/>
    <property type="molecule type" value="Genomic_DNA"/>
</dbReference>
<evidence type="ECO:0000313" key="2">
    <source>
        <dbReference type="EMBL" id="MDY0872713.1"/>
    </source>
</evidence>
<evidence type="ECO:0000259" key="1">
    <source>
        <dbReference type="Pfam" id="PF02470"/>
    </source>
</evidence>
<feature type="domain" description="Mce/MlaD" evidence="1">
    <location>
        <begin position="39"/>
        <end position="113"/>
    </location>
</feature>
<proteinExistence type="predicted"/>
<gene>
    <name evidence="2" type="ORF">SMD31_12290</name>
</gene>
<organism evidence="2 3">
    <name type="scientific">Dongia rigui</name>
    <dbReference type="NCBI Taxonomy" id="940149"/>
    <lineage>
        <taxon>Bacteria</taxon>
        <taxon>Pseudomonadati</taxon>
        <taxon>Pseudomonadota</taxon>
        <taxon>Alphaproteobacteria</taxon>
        <taxon>Rhodospirillales</taxon>
        <taxon>Dongiaceae</taxon>
        <taxon>Dongia</taxon>
    </lineage>
</organism>
<reference evidence="2 3" key="1">
    <citation type="journal article" date="2013" name="Antonie Van Leeuwenhoek">
        <title>Dongia rigui sp. nov., isolated from freshwater of a large wetland in Korea.</title>
        <authorList>
            <person name="Baik K.S."/>
            <person name="Hwang Y.M."/>
            <person name="Choi J.S."/>
            <person name="Kwon J."/>
            <person name="Seong C.N."/>
        </authorList>
    </citation>
    <scope>NUCLEOTIDE SEQUENCE [LARGE SCALE GENOMIC DNA]</scope>
    <source>
        <strain evidence="2 3">04SU4-P</strain>
    </source>
</reference>
<accession>A0ABU5DZU1</accession>
<dbReference type="Pfam" id="PF02470">
    <property type="entry name" value="MlaD"/>
    <property type="match status" value="1"/>
</dbReference>
<dbReference type="InterPro" id="IPR003399">
    <property type="entry name" value="Mce/MlaD"/>
</dbReference>
<keyword evidence="3" id="KW-1185">Reference proteome</keyword>
<comment type="caution">
    <text evidence="2">The sequence shown here is derived from an EMBL/GenBank/DDBJ whole genome shotgun (WGS) entry which is preliminary data.</text>
</comment>
<protein>
    <submittedName>
        <fullName evidence="2">MlaD family protein</fullName>
    </submittedName>
</protein>
<dbReference type="Proteomes" id="UP001271769">
    <property type="component" value="Unassembled WGS sequence"/>
</dbReference>
<dbReference type="PANTHER" id="PTHR36698">
    <property type="entry name" value="BLL5892 PROTEIN"/>
    <property type="match status" value="1"/>
</dbReference>
<dbReference type="PANTHER" id="PTHR36698:SF2">
    <property type="entry name" value="MCE_MLAD DOMAIN-CONTAINING PROTEIN"/>
    <property type="match status" value="1"/>
</dbReference>
<dbReference type="RefSeq" id="WP_320501187.1">
    <property type="nucleotide sequence ID" value="NZ_JAXCLX010000002.1"/>
</dbReference>
<name>A0ABU5DZU1_9PROT</name>